<dbReference type="PANTHER" id="PTHR21262:SF31">
    <property type="entry name" value="GTP PYROPHOSPHOKINASE"/>
    <property type="match status" value="1"/>
</dbReference>
<proteinExistence type="predicted"/>
<gene>
    <name evidence="1" type="ORF">CB5_LOCUS22754</name>
</gene>
<protein>
    <submittedName>
        <fullName evidence="1">Uncharacterized protein</fullName>
    </submittedName>
</protein>
<dbReference type="AlphaFoldDB" id="A0A6V7Q8T1"/>
<dbReference type="Gene3D" id="1.10.3210.10">
    <property type="entry name" value="Hypothetical protein af1432"/>
    <property type="match status" value="1"/>
</dbReference>
<dbReference type="PANTHER" id="PTHR21262">
    <property type="entry name" value="GUANOSINE-3',5'-BIS DIPHOSPHATE 3'-PYROPHOSPHOHYDROLASE"/>
    <property type="match status" value="1"/>
</dbReference>
<reference evidence="1" key="1">
    <citation type="submission" date="2020-07" db="EMBL/GenBank/DDBJ databases">
        <authorList>
            <person name="Lin J."/>
        </authorList>
    </citation>
    <scope>NUCLEOTIDE SEQUENCE</scope>
</reference>
<organism evidence="1">
    <name type="scientific">Ananas comosus var. bracteatus</name>
    <name type="common">red pineapple</name>
    <dbReference type="NCBI Taxonomy" id="296719"/>
    <lineage>
        <taxon>Eukaryota</taxon>
        <taxon>Viridiplantae</taxon>
        <taxon>Streptophyta</taxon>
        <taxon>Embryophyta</taxon>
        <taxon>Tracheophyta</taxon>
        <taxon>Spermatophyta</taxon>
        <taxon>Magnoliopsida</taxon>
        <taxon>Liliopsida</taxon>
        <taxon>Poales</taxon>
        <taxon>Bromeliaceae</taxon>
        <taxon>Bromelioideae</taxon>
        <taxon>Ananas</taxon>
    </lineage>
</organism>
<dbReference type="GO" id="GO:0009507">
    <property type="term" value="C:chloroplast"/>
    <property type="evidence" value="ECO:0007669"/>
    <property type="project" value="TreeGrafter"/>
</dbReference>
<dbReference type="SUPFAM" id="SSF109604">
    <property type="entry name" value="HD-domain/PDEase-like"/>
    <property type="match status" value="1"/>
</dbReference>
<accession>A0A6V7Q8T1</accession>
<evidence type="ECO:0000313" key="1">
    <source>
        <dbReference type="EMBL" id="CAD1839543.1"/>
    </source>
</evidence>
<sequence>MVQNWVKWCKIRRNGTILGEICTISPPPPPPPLSSPPLRVPSALLGRLDYNQSGTLGVRIDLTVVAENDNRTTVAGFSGVGFTLSFHRIDVRSGGGGGGVVVEEGEAAEGGGGFVGGRGGDGKGAGDLREVGDDIGADEVDFLWPRVEERLDTLVIEGVDVTGYPIFQDTKVQKAIAFACKAHFGQFRKTGEPYVAHCIHTGKILAALVPSHGERVTFSPYLLIFFCIASFI</sequence>
<dbReference type="EMBL" id="LR862134">
    <property type="protein sequence ID" value="CAD1839543.1"/>
    <property type="molecule type" value="Genomic_DNA"/>
</dbReference>
<name>A0A6V7Q8T1_ANACO</name>